<evidence type="ECO:0000256" key="1">
    <source>
        <dbReference type="SAM" id="MobiDB-lite"/>
    </source>
</evidence>
<feature type="compositionally biased region" description="Low complexity" evidence="1">
    <location>
        <begin position="197"/>
        <end position="244"/>
    </location>
</feature>
<keyword evidence="3" id="KW-1185">Reference proteome</keyword>
<dbReference type="InParanoid" id="A0A165BDL4"/>
<gene>
    <name evidence="2" type="ORF">EXIGLDRAFT_422864</name>
</gene>
<dbReference type="OrthoDB" id="2422225at2759"/>
<sequence>MKCKFVAYTGPQAASRSSKGKPYLAPRSVASEISLDKVMSKYAPTERQAIQALYQSGSGQPPVDVIFDVDENSQSMAARMLDEHGLRFRVDACLTSAKQTAEWRNDKWRVSSSWKSKVGSKFVRLLVQCACGYRQESKFHPNPWPFAACLAHAEVTASMESGQILRVRGYLDHTDACVRAVPDAKLMAAPKTNSASTAASAAPSTSVFPPQEASAPPSESSTSPSSHPAVPSSSSSAVEEATTEQPAAMDEDALAHAIPWPEDFDLDLPSTSSQSMLDNLENLIQQLDSATSSLQHVPIP</sequence>
<protein>
    <submittedName>
        <fullName evidence="2">Uncharacterized protein</fullName>
    </submittedName>
</protein>
<organism evidence="2 3">
    <name type="scientific">Exidia glandulosa HHB12029</name>
    <dbReference type="NCBI Taxonomy" id="1314781"/>
    <lineage>
        <taxon>Eukaryota</taxon>
        <taxon>Fungi</taxon>
        <taxon>Dikarya</taxon>
        <taxon>Basidiomycota</taxon>
        <taxon>Agaricomycotina</taxon>
        <taxon>Agaricomycetes</taxon>
        <taxon>Auriculariales</taxon>
        <taxon>Exidiaceae</taxon>
        <taxon>Exidia</taxon>
    </lineage>
</organism>
<evidence type="ECO:0000313" key="3">
    <source>
        <dbReference type="Proteomes" id="UP000077266"/>
    </source>
</evidence>
<dbReference type="STRING" id="1314781.A0A165BDL4"/>
<proteinExistence type="predicted"/>
<dbReference type="EMBL" id="KV426487">
    <property type="protein sequence ID" value="KZV80393.1"/>
    <property type="molecule type" value="Genomic_DNA"/>
</dbReference>
<reference evidence="2 3" key="1">
    <citation type="journal article" date="2016" name="Mol. Biol. Evol.">
        <title>Comparative Genomics of Early-Diverging Mushroom-Forming Fungi Provides Insights into the Origins of Lignocellulose Decay Capabilities.</title>
        <authorList>
            <person name="Nagy L.G."/>
            <person name="Riley R."/>
            <person name="Tritt A."/>
            <person name="Adam C."/>
            <person name="Daum C."/>
            <person name="Floudas D."/>
            <person name="Sun H."/>
            <person name="Yadav J.S."/>
            <person name="Pangilinan J."/>
            <person name="Larsson K.H."/>
            <person name="Matsuura K."/>
            <person name="Barry K."/>
            <person name="Labutti K."/>
            <person name="Kuo R."/>
            <person name="Ohm R.A."/>
            <person name="Bhattacharya S.S."/>
            <person name="Shirouzu T."/>
            <person name="Yoshinaga Y."/>
            <person name="Martin F.M."/>
            <person name="Grigoriev I.V."/>
            <person name="Hibbett D.S."/>
        </authorList>
    </citation>
    <scope>NUCLEOTIDE SEQUENCE [LARGE SCALE GENOMIC DNA]</scope>
    <source>
        <strain evidence="2 3">HHB12029</strain>
    </source>
</reference>
<feature type="region of interest" description="Disordered" evidence="1">
    <location>
        <begin position="197"/>
        <end position="273"/>
    </location>
</feature>
<evidence type="ECO:0000313" key="2">
    <source>
        <dbReference type="EMBL" id="KZV80393.1"/>
    </source>
</evidence>
<dbReference type="AlphaFoldDB" id="A0A165BDL4"/>
<accession>A0A165BDL4</accession>
<name>A0A165BDL4_EXIGL</name>
<dbReference type="Proteomes" id="UP000077266">
    <property type="component" value="Unassembled WGS sequence"/>
</dbReference>